<dbReference type="Proteomes" id="UP001360953">
    <property type="component" value="Unassembled WGS sequence"/>
</dbReference>
<dbReference type="GeneID" id="92033483"/>
<evidence type="ECO:0000313" key="3">
    <source>
        <dbReference type="Proteomes" id="UP001360953"/>
    </source>
</evidence>
<keyword evidence="3" id="KW-1185">Reference proteome</keyword>
<feature type="compositionally biased region" description="Basic residues" evidence="1">
    <location>
        <begin position="18"/>
        <end position="27"/>
    </location>
</feature>
<dbReference type="RefSeq" id="XP_066654651.1">
    <property type="nucleotide sequence ID" value="XM_066800577.1"/>
</dbReference>
<protein>
    <submittedName>
        <fullName evidence="2">Uncharacterized protein</fullName>
    </submittedName>
</protein>
<reference evidence="2 3" key="1">
    <citation type="submission" date="2024-04" db="EMBL/GenBank/DDBJ databases">
        <title>Phyllosticta paracitricarpa is synonymous to the EU quarantine fungus P. citricarpa based on phylogenomic analyses.</title>
        <authorList>
            <consortium name="Lawrence Berkeley National Laboratory"/>
            <person name="Van ingen-buijs V.A."/>
            <person name="Van westerhoven A.C."/>
            <person name="Haridas S."/>
            <person name="Skiadas P."/>
            <person name="Martin F."/>
            <person name="Groenewald J.Z."/>
            <person name="Crous P.W."/>
            <person name="Seidl M.F."/>
        </authorList>
    </citation>
    <scope>NUCLEOTIDE SEQUENCE [LARGE SCALE GENOMIC DNA]</scope>
    <source>
        <strain evidence="2 3">CPC 17464</strain>
    </source>
</reference>
<accession>A0ABR1LQE6</accession>
<organism evidence="2 3">
    <name type="scientific">Phyllosticta citribraziliensis</name>
    <dbReference type="NCBI Taxonomy" id="989973"/>
    <lineage>
        <taxon>Eukaryota</taxon>
        <taxon>Fungi</taxon>
        <taxon>Dikarya</taxon>
        <taxon>Ascomycota</taxon>
        <taxon>Pezizomycotina</taxon>
        <taxon>Dothideomycetes</taxon>
        <taxon>Dothideomycetes incertae sedis</taxon>
        <taxon>Botryosphaeriales</taxon>
        <taxon>Phyllostictaceae</taxon>
        <taxon>Phyllosticta</taxon>
    </lineage>
</organism>
<name>A0ABR1LQE6_9PEZI</name>
<evidence type="ECO:0000256" key="1">
    <source>
        <dbReference type="SAM" id="MobiDB-lite"/>
    </source>
</evidence>
<comment type="caution">
    <text evidence="2">The sequence shown here is derived from an EMBL/GenBank/DDBJ whole genome shotgun (WGS) entry which is preliminary data.</text>
</comment>
<proteinExistence type="predicted"/>
<gene>
    <name evidence="2" type="ORF">J3D65DRAFT_627873</name>
</gene>
<sequence>MSFLHLLGSGRESTTARPRPRCRRPRSPHLTLPSPQSHQFQPSRPRCSAFPTPPPHGRRRHMPHQRPPCHPKGRVLALPPAVGLTLCAAFSVRKHSSPYQHLANPVSLLRQLSIYLLQSNPARTRSFLGCPYFFFNNLIRPIPPTLPRCV</sequence>
<feature type="region of interest" description="Disordered" evidence="1">
    <location>
        <begin position="1"/>
        <end position="71"/>
    </location>
</feature>
<dbReference type="EMBL" id="JBBPEH010000007">
    <property type="protein sequence ID" value="KAK7536235.1"/>
    <property type="molecule type" value="Genomic_DNA"/>
</dbReference>
<feature type="compositionally biased region" description="Basic residues" evidence="1">
    <location>
        <begin position="56"/>
        <end position="71"/>
    </location>
</feature>
<feature type="compositionally biased region" description="Polar residues" evidence="1">
    <location>
        <begin position="33"/>
        <end position="42"/>
    </location>
</feature>
<evidence type="ECO:0000313" key="2">
    <source>
        <dbReference type="EMBL" id="KAK7536235.1"/>
    </source>
</evidence>